<evidence type="ECO:0000256" key="1">
    <source>
        <dbReference type="ARBA" id="ARBA00037349"/>
    </source>
</evidence>
<evidence type="ECO:0000259" key="5">
    <source>
        <dbReference type="PROSITE" id="PS51319"/>
    </source>
</evidence>
<dbReference type="PANTHER" id="PTHR46010">
    <property type="entry name" value="PROTEIN IWS1 HOMOLOG"/>
    <property type="match status" value="1"/>
</dbReference>
<comment type="subcellular location">
    <subcellularLocation>
        <location evidence="3">Nucleus</location>
    </subcellularLocation>
</comment>
<evidence type="ECO:0000256" key="2">
    <source>
        <dbReference type="ARBA" id="ARBA00037992"/>
    </source>
</evidence>
<evidence type="ECO:0000313" key="7">
    <source>
        <dbReference type="Proteomes" id="UP000803884"/>
    </source>
</evidence>
<comment type="function">
    <text evidence="1">Transcription factor involved in RNA polymerase II transcription regulation. May function in both SPT15/TBP post-recruitment and recruitment steps of transcription.</text>
</comment>
<proteinExistence type="inferred from homology"/>
<dbReference type="InterPro" id="IPR017923">
    <property type="entry name" value="TFIIS_N"/>
</dbReference>
<evidence type="ECO:0000256" key="4">
    <source>
        <dbReference type="SAM" id="MobiDB-lite"/>
    </source>
</evidence>
<evidence type="ECO:0000313" key="6">
    <source>
        <dbReference type="EMBL" id="KAL1584753.1"/>
    </source>
</evidence>
<feature type="compositionally biased region" description="Basic residues" evidence="4">
    <location>
        <begin position="128"/>
        <end position="143"/>
    </location>
</feature>
<dbReference type="Proteomes" id="UP000803884">
    <property type="component" value="Unassembled WGS sequence"/>
</dbReference>
<gene>
    <name evidence="6" type="ORF">WHR41_06941</name>
</gene>
<keyword evidence="3" id="KW-0539">Nucleus</keyword>
<name>A0AB34KI39_9PEZI</name>
<dbReference type="RefSeq" id="XP_069227859.1">
    <property type="nucleotide sequence ID" value="XM_069375546.1"/>
</dbReference>
<sequence length="458" mass="50413">MEDLEVPGGSPVVENGQEPEGNNDPGDIQKPEIEEENGPTPPMAEPTDDMDAREDEEVTGDADGDDAERDNDAESELDELDEAQFDNFDPESANINVPEQPVAVDDSNVGLLGVHKRKRVEGEDGERKKKKKEGRREKAKKVRAGGDDEDVFEGGPEIEGSRRKKSSTASKRAPRARTPENEDELSPEERRRRALDRKMDDALRSNKPARRKAGGIDLEAAGDAELEDMRQRMANACQADAAARAENKVATHKLKLLPSVVELLNRNTLRSSIVDPDINILEAVRFFLEPADTDAALPNYQIQRELFAILGRLNMTKEALVASGIGKVVIFYTKSSQPQPAIKRQAEKLVGEWMRIVLGKGKDMRAKTVQSANYDPITASQRPAGSQIDRTALAAEKRRRALEIPVVGNRARVQGTVGTYTIAPVNNLSNVVQQDNRRLGSSGEEAFRKVATRATGKR</sequence>
<dbReference type="GO" id="GO:0005634">
    <property type="term" value="C:nucleus"/>
    <property type="evidence" value="ECO:0007669"/>
    <property type="project" value="UniProtKB-SubCell"/>
</dbReference>
<feature type="region of interest" description="Disordered" evidence="4">
    <location>
        <begin position="438"/>
        <end position="458"/>
    </location>
</feature>
<comment type="similarity">
    <text evidence="2">Belongs to the IWS1 family.</text>
</comment>
<dbReference type="GeneID" id="96008384"/>
<feature type="compositionally biased region" description="Acidic residues" evidence="4">
    <location>
        <begin position="46"/>
        <end position="84"/>
    </location>
</feature>
<keyword evidence="7" id="KW-1185">Reference proteome</keyword>
<dbReference type="InterPro" id="IPR051037">
    <property type="entry name" value="RNAPII_TF_IWS1"/>
</dbReference>
<dbReference type="Pfam" id="PF08711">
    <property type="entry name" value="Med26"/>
    <property type="match status" value="1"/>
</dbReference>
<dbReference type="PANTHER" id="PTHR46010:SF1">
    <property type="entry name" value="PROTEIN IWS1 HOMOLOG"/>
    <property type="match status" value="1"/>
</dbReference>
<dbReference type="SUPFAM" id="SSF47676">
    <property type="entry name" value="Conserved domain common to transcription factors TFIIS, elongin A, CRSP70"/>
    <property type="match status" value="1"/>
</dbReference>
<feature type="compositionally biased region" description="Basic and acidic residues" evidence="4">
    <location>
        <begin position="187"/>
        <end position="204"/>
    </location>
</feature>
<dbReference type="AlphaFoldDB" id="A0AB34KI39"/>
<dbReference type="PROSITE" id="PS51319">
    <property type="entry name" value="TFIIS_N"/>
    <property type="match status" value="1"/>
</dbReference>
<reference evidence="6 7" key="1">
    <citation type="journal article" date="2020" name="Microbiol. Resour. Announc.">
        <title>Draft Genome Sequence of a Cladosporium Species Isolated from the Mesophotic Ascidian Didemnum maculosum.</title>
        <authorList>
            <person name="Gioti A."/>
            <person name="Siaperas R."/>
            <person name="Nikolaivits E."/>
            <person name="Le Goff G."/>
            <person name="Ouazzani J."/>
            <person name="Kotoulas G."/>
            <person name="Topakas E."/>
        </authorList>
    </citation>
    <scope>NUCLEOTIDE SEQUENCE [LARGE SCALE GENOMIC DNA]</scope>
    <source>
        <strain evidence="6 7">TM138-S3</strain>
    </source>
</reference>
<dbReference type="InterPro" id="IPR035441">
    <property type="entry name" value="TFIIS/LEDGF_dom_sf"/>
</dbReference>
<feature type="region of interest" description="Disordered" evidence="4">
    <location>
        <begin position="1"/>
        <end position="216"/>
    </location>
</feature>
<comment type="caution">
    <text evidence="6">The sequence shown here is derived from an EMBL/GenBank/DDBJ whole genome shotgun (WGS) entry which is preliminary data.</text>
</comment>
<feature type="domain" description="TFIIS N-terminal" evidence="5">
    <location>
        <begin position="282"/>
        <end position="360"/>
    </location>
</feature>
<accession>A0AB34KI39</accession>
<dbReference type="Gene3D" id="1.20.930.10">
    <property type="entry name" value="Conserved domain common to transcription factors TFIIS, elongin A, CRSP70"/>
    <property type="match status" value="1"/>
</dbReference>
<dbReference type="EMBL" id="JAAQHG020000024">
    <property type="protein sequence ID" value="KAL1584753.1"/>
    <property type="molecule type" value="Genomic_DNA"/>
</dbReference>
<organism evidence="6 7">
    <name type="scientific">Cladosporium halotolerans</name>
    <dbReference type="NCBI Taxonomy" id="1052096"/>
    <lineage>
        <taxon>Eukaryota</taxon>
        <taxon>Fungi</taxon>
        <taxon>Dikarya</taxon>
        <taxon>Ascomycota</taxon>
        <taxon>Pezizomycotina</taxon>
        <taxon>Dothideomycetes</taxon>
        <taxon>Dothideomycetidae</taxon>
        <taxon>Cladosporiales</taxon>
        <taxon>Cladosporiaceae</taxon>
        <taxon>Cladosporium</taxon>
    </lineage>
</organism>
<dbReference type="GO" id="GO:0016973">
    <property type="term" value="P:poly(A)+ mRNA export from nucleus"/>
    <property type="evidence" value="ECO:0007669"/>
    <property type="project" value="TreeGrafter"/>
</dbReference>
<evidence type="ECO:0000256" key="3">
    <source>
        <dbReference type="PROSITE-ProRule" id="PRU00649"/>
    </source>
</evidence>
<protein>
    <recommendedName>
        <fullName evidence="5">TFIIS N-terminal domain-containing protein</fullName>
    </recommendedName>
</protein>